<evidence type="ECO:0000313" key="2">
    <source>
        <dbReference type="EMBL" id="EEH47886.2"/>
    </source>
</evidence>
<organism evidence="2 3">
    <name type="scientific">Paracoccidioides brasiliensis (strain Pb18)</name>
    <dbReference type="NCBI Taxonomy" id="502780"/>
    <lineage>
        <taxon>Eukaryota</taxon>
        <taxon>Fungi</taxon>
        <taxon>Dikarya</taxon>
        <taxon>Ascomycota</taxon>
        <taxon>Pezizomycotina</taxon>
        <taxon>Eurotiomycetes</taxon>
        <taxon>Eurotiomycetidae</taxon>
        <taxon>Onygenales</taxon>
        <taxon>Ajellomycetaceae</taxon>
        <taxon>Paracoccidioides</taxon>
    </lineage>
</organism>
<dbReference type="eggNOG" id="ENOG502RQ1R">
    <property type="taxonomic scope" value="Eukaryota"/>
</dbReference>
<dbReference type="RefSeq" id="XP_010759263.1">
    <property type="nucleotide sequence ID" value="XM_010760961.1"/>
</dbReference>
<dbReference type="VEuPathDB" id="FungiDB:PADG_03970"/>
<dbReference type="Proteomes" id="UP000001628">
    <property type="component" value="Unassembled WGS sequence"/>
</dbReference>
<gene>
    <name evidence="2" type="ORF">PADG_03970</name>
</gene>
<dbReference type="HOGENOM" id="CLU_2038765_0_0_1"/>
<accession>C1G9N4</accession>
<feature type="compositionally biased region" description="Polar residues" evidence="1">
    <location>
        <begin position="58"/>
        <end position="69"/>
    </location>
</feature>
<reference evidence="2 3" key="1">
    <citation type="journal article" date="2011" name="PLoS Genet.">
        <title>Comparative genomic analysis of human fungal pathogens causing paracoccidioidomycosis.</title>
        <authorList>
            <person name="Desjardins C.A."/>
            <person name="Champion M.D."/>
            <person name="Holder J.W."/>
            <person name="Muszewska A."/>
            <person name="Goldberg J."/>
            <person name="Bailao A.M."/>
            <person name="Brigido M.M."/>
            <person name="Ferreira M.E."/>
            <person name="Garcia A.M."/>
            <person name="Grynberg M."/>
            <person name="Gujja S."/>
            <person name="Heiman D.I."/>
            <person name="Henn M.R."/>
            <person name="Kodira C.D."/>
            <person name="Leon-Narvaez H."/>
            <person name="Longo L.V."/>
            <person name="Ma L.J."/>
            <person name="Malavazi I."/>
            <person name="Matsuo A.L."/>
            <person name="Morais F.V."/>
            <person name="Pereira M."/>
            <person name="Rodriguez-Brito S."/>
            <person name="Sakthikumar S."/>
            <person name="Salem-Izacc S.M."/>
            <person name="Sykes S.M."/>
            <person name="Teixeira M.M."/>
            <person name="Vallejo M.C."/>
            <person name="Walter M.E."/>
            <person name="Yandava C."/>
            <person name="Young S."/>
            <person name="Zeng Q."/>
            <person name="Zucker J."/>
            <person name="Felipe M.S."/>
            <person name="Goldman G.H."/>
            <person name="Haas B.J."/>
            <person name="McEwen J.G."/>
            <person name="Nino-Vega G."/>
            <person name="Puccia R."/>
            <person name="San-Blas G."/>
            <person name="Soares C.M."/>
            <person name="Birren B.W."/>
            <person name="Cuomo C.A."/>
        </authorList>
    </citation>
    <scope>NUCLEOTIDE SEQUENCE [LARGE SCALE GENOMIC DNA]</scope>
    <source>
        <strain evidence="2 3">Pb18</strain>
    </source>
</reference>
<sequence>MFNQTVQKSRTYRTPFTHPSLDQVFSWMSSRASCGPVEMELPPRRILNAASWEEQSELRGSQWQGSRADNQGKGHRPRLPLTWLTLSGDMVSTVGTENGCWLQNVEDDVTGKHGMGKTTAE</sequence>
<dbReference type="InParanoid" id="C1G9N4"/>
<protein>
    <submittedName>
        <fullName evidence="2">Uncharacterized protein</fullName>
    </submittedName>
</protein>
<proteinExistence type="predicted"/>
<evidence type="ECO:0000256" key="1">
    <source>
        <dbReference type="SAM" id="MobiDB-lite"/>
    </source>
</evidence>
<name>C1G9N4_PARBD</name>
<evidence type="ECO:0000313" key="3">
    <source>
        <dbReference type="Proteomes" id="UP000001628"/>
    </source>
</evidence>
<keyword evidence="3" id="KW-1185">Reference proteome</keyword>
<dbReference type="AlphaFoldDB" id="C1G9N4"/>
<dbReference type="EMBL" id="KN275960">
    <property type="protein sequence ID" value="EEH47886.2"/>
    <property type="molecule type" value="Genomic_DNA"/>
</dbReference>
<dbReference type="GeneID" id="22583179"/>
<dbReference type="KEGG" id="pbn:PADG_03970"/>
<feature type="region of interest" description="Disordered" evidence="1">
    <location>
        <begin position="57"/>
        <end position="78"/>
    </location>
</feature>